<organism evidence="3 4">
    <name type="scientific">Chromohalobacter japonicus</name>
    <dbReference type="NCBI Taxonomy" id="223900"/>
    <lineage>
        <taxon>Bacteria</taxon>
        <taxon>Pseudomonadati</taxon>
        <taxon>Pseudomonadota</taxon>
        <taxon>Gammaproteobacteria</taxon>
        <taxon>Oceanospirillales</taxon>
        <taxon>Halomonadaceae</taxon>
        <taxon>Chromohalobacter</taxon>
    </lineage>
</organism>
<evidence type="ECO:0000259" key="2">
    <source>
        <dbReference type="Pfam" id="PF12804"/>
    </source>
</evidence>
<protein>
    <submittedName>
        <fullName evidence="3">CTP--molybdopterin cytidylyltransferase</fullName>
    </submittedName>
</protein>
<evidence type="ECO:0000256" key="1">
    <source>
        <dbReference type="ARBA" id="ARBA00022842"/>
    </source>
</evidence>
<keyword evidence="3" id="KW-0548">Nucleotidyltransferase</keyword>
<comment type="caution">
    <text evidence="3">The sequence shown here is derived from an EMBL/GenBank/DDBJ whole genome shotgun (WGS) entry which is preliminary data.</text>
</comment>
<gene>
    <name evidence="3" type="ORF">BTW10_02315</name>
</gene>
<reference evidence="3 4" key="1">
    <citation type="submission" date="2016-12" db="EMBL/GenBank/DDBJ databases">
        <title>Draft genome sequences of strains Salinicola socius SMB35, Salinicola sp. MH3R3-1 and Chromohalobacter sp. SMB17 from the Verkhnekamsk potash mining region of Russia.</title>
        <authorList>
            <person name="Mavrodi D.V."/>
            <person name="Olsson B.E."/>
            <person name="Korsakova E.S."/>
            <person name="Pyankova A."/>
            <person name="Mavrodi O.V."/>
            <person name="Plotnikova E.G."/>
        </authorList>
    </citation>
    <scope>NUCLEOTIDE SEQUENCE [LARGE SCALE GENOMIC DNA]</scope>
    <source>
        <strain evidence="3 4">SMB17</strain>
    </source>
</reference>
<dbReference type="Pfam" id="PF12804">
    <property type="entry name" value="NTP_transf_3"/>
    <property type="match status" value="1"/>
</dbReference>
<feature type="domain" description="MobA-like NTP transferase" evidence="2">
    <location>
        <begin position="9"/>
        <end position="172"/>
    </location>
</feature>
<keyword evidence="1" id="KW-0460">Magnesium</keyword>
<proteinExistence type="predicted"/>
<name>A0A1Q8TGR6_9GAMM</name>
<dbReference type="InterPro" id="IPR029044">
    <property type="entry name" value="Nucleotide-diphossugar_trans"/>
</dbReference>
<evidence type="ECO:0000313" key="3">
    <source>
        <dbReference type="EMBL" id="OLO12879.1"/>
    </source>
</evidence>
<keyword evidence="4" id="KW-1185">Reference proteome</keyword>
<dbReference type="SUPFAM" id="SSF53448">
    <property type="entry name" value="Nucleotide-diphospho-sugar transferases"/>
    <property type="match status" value="1"/>
</dbReference>
<dbReference type="CDD" id="cd04182">
    <property type="entry name" value="GT_2_like_f"/>
    <property type="match status" value="1"/>
</dbReference>
<dbReference type="GO" id="GO:0016779">
    <property type="term" value="F:nucleotidyltransferase activity"/>
    <property type="evidence" value="ECO:0007669"/>
    <property type="project" value="UniProtKB-KW"/>
</dbReference>
<dbReference type="InterPro" id="IPR025877">
    <property type="entry name" value="MobA-like_NTP_Trfase"/>
</dbReference>
<sequence>MMRSERVVAIVMAAGESRRYGDADKRRASGPWEGTLLGASLAKVREAFTYHRVVLRTGDDPACLGLADDTPLIRATRAEHGLGASLAEAFTALTHDPALADVQAAAILLGDMPAIRCVTLLHLQRLANAEHILRPCHAGHPGHPVLFGRAFWPALTRLDGDAGARRLIRQHPEHYREIKINDPGILLDIDTPADLQFEIRNTDAQVPY</sequence>
<dbReference type="PANTHER" id="PTHR43777">
    <property type="entry name" value="MOLYBDENUM COFACTOR CYTIDYLYLTRANSFERASE"/>
    <property type="match status" value="1"/>
</dbReference>
<dbReference type="AlphaFoldDB" id="A0A1Q8TGR6"/>
<accession>A0A1Q8TGR6</accession>
<keyword evidence="3" id="KW-0808">Transferase</keyword>
<dbReference type="EMBL" id="MSDQ01000005">
    <property type="protein sequence ID" value="OLO12879.1"/>
    <property type="molecule type" value="Genomic_DNA"/>
</dbReference>
<dbReference type="Gene3D" id="3.90.550.10">
    <property type="entry name" value="Spore Coat Polysaccharide Biosynthesis Protein SpsA, Chain A"/>
    <property type="match status" value="1"/>
</dbReference>
<evidence type="ECO:0000313" key="4">
    <source>
        <dbReference type="Proteomes" id="UP000186806"/>
    </source>
</evidence>
<dbReference type="Proteomes" id="UP000186806">
    <property type="component" value="Unassembled WGS sequence"/>
</dbReference>
<dbReference type="PANTHER" id="PTHR43777:SF1">
    <property type="entry name" value="MOLYBDENUM COFACTOR CYTIDYLYLTRANSFERASE"/>
    <property type="match status" value="1"/>
</dbReference>